<dbReference type="InterPro" id="IPR005490">
    <property type="entry name" value="LD_TPept_cat_dom"/>
</dbReference>
<dbReference type="InterPro" id="IPR038063">
    <property type="entry name" value="Transpep_catalytic_dom"/>
</dbReference>
<evidence type="ECO:0000256" key="6">
    <source>
        <dbReference type="ARBA" id="ARBA00023316"/>
    </source>
</evidence>
<evidence type="ECO:0000256" key="2">
    <source>
        <dbReference type="ARBA" id="ARBA00005992"/>
    </source>
</evidence>
<keyword evidence="4 7" id="KW-0133">Cell shape</keyword>
<dbReference type="GO" id="GO:0009252">
    <property type="term" value="P:peptidoglycan biosynthetic process"/>
    <property type="evidence" value="ECO:0007669"/>
    <property type="project" value="UniProtKB-UniPathway"/>
</dbReference>
<evidence type="ECO:0000256" key="1">
    <source>
        <dbReference type="ARBA" id="ARBA00004752"/>
    </source>
</evidence>
<accession>B4S350</accession>
<dbReference type="Proteomes" id="UP000002725">
    <property type="component" value="Chromosome"/>
</dbReference>
<dbReference type="GO" id="GO:0008360">
    <property type="term" value="P:regulation of cell shape"/>
    <property type="evidence" value="ECO:0007669"/>
    <property type="project" value="UniProtKB-UniRule"/>
</dbReference>
<dbReference type="CDD" id="cd16913">
    <property type="entry name" value="YkuD_like"/>
    <property type="match status" value="1"/>
</dbReference>
<evidence type="ECO:0000256" key="7">
    <source>
        <dbReference type="PROSITE-ProRule" id="PRU01373"/>
    </source>
</evidence>
<proteinExistence type="inferred from homology"/>
<dbReference type="PROSITE" id="PS52029">
    <property type="entry name" value="LD_TPASE"/>
    <property type="match status" value="1"/>
</dbReference>
<keyword evidence="6 7" id="KW-0961">Cell wall biogenesis/degradation</keyword>
<dbReference type="EMBL" id="CP001108">
    <property type="protein sequence ID" value="ACF45144.1"/>
    <property type="molecule type" value="Genomic_DNA"/>
</dbReference>
<comment type="pathway">
    <text evidence="1 7">Cell wall biogenesis; peptidoglycan biosynthesis.</text>
</comment>
<comment type="similarity">
    <text evidence="2">Belongs to the YkuD family.</text>
</comment>
<dbReference type="eggNOG" id="COG3034">
    <property type="taxonomic scope" value="Bacteria"/>
</dbReference>
<dbReference type="GO" id="GO:0016740">
    <property type="term" value="F:transferase activity"/>
    <property type="evidence" value="ECO:0007669"/>
    <property type="project" value="UniProtKB-KW"/>
</dbReference>
<dbReference type="KEGG" id="paa:Paes_0084"/>
<evidence type="ECO:0000256" key="3">
    <source>
        <dbReference type="ARBA" id="ARBA00022679"/>
    </source>
</evidence>
<dbReference type="UniPathway" id="UPA00219"/>
<organism evidence="9 10">
    <name type="scientific">Prosthecochloris aestuarii (strain DSM 271 / SK 413)</name>
    <dbReference type="NCBI Taxonomy" id="290512"/>
    <lineage>
        <taxon>Bacteria</taxon>
        <taxon>Pseudomonadati</taxon>
        <taxon>Chlorobiota</taxon>
        <taxon>Chlorobiia</taxon>
        <taxon>Chlorobiales</taxon>
        <taxon>Chlorobiaceae</taxon>
        <taxon>Prosthecochloris</taxon>
    </lineage>
</organism>
<dbReference type="Pfam" id="PF03734">
    <property type="entry name" value="YkuD"/>
    <property type="match status" value="1"/>
</dbReference>
<evidence type="ECO:0000313" key="10">
    <source>
        <dbReference type="Proteomes" id="UP000002725"/>
    </source>
</evidence>
<evidence type="ECO:0000256" key="4">
    <source>
        <dbReference type="ARBA" id="ARBA00022960"/>
    </source>
</evidence>
<comment type="caution">
    <text evidence="7">Lacks conserved residue(s) required for the propagation of feature annotation.</text>
</comment>
<evidence type="ECO:0000259" key="8">
    <source>
        <dbReference type="PROSITE" id="PS52029"/>
    </source>
</evidence>
<dbReference type="Gene3D" id="2.40.440.10">
    <property type="entry name" value="L,D-transpeptidase catalytic domain-like"/>
    <property type="match status" value="1"/>
</dbReference>
<keyword evidence="5 7" id="KW-0573">Peptidoglycan synthesis</keyword>
<keyword evidence="3" id="KW-0808">Transferase</keyword>
<sequence length="122" mass="13541">MWMRVFYTIAVVATLLCLAQRAHRSKAVAAENSKSSSLQTLSLPVEADSLVVSKDDRLLHLYSDGAVVKSYTIALGFSPRGAKRYLGDGRTPEGRYTIIGRNPQSRYHLSLSISVRRETGKR</sequence>
<dbReference type="HOGENOM" id="CLU_2024638_0_0_10"/>
<name>B4S350_PROA2</name>
<dbReference type="AlphaFoldDB" id="B4S350"/>
<evidence type="ECO:0000313" key="9">
    <source>
        <dbReference type="EMBL" id="ACF45144.1"/>
    </source>
</evidence>
<gene>
    <name evidence="9" type="ordered locus">Paes_0084</name>
</gene>
<protein>
    <recommendedName>
        <fullName evidence="8">L,D-TPase catalytic domain-containing protein</fullName>
    </recommendedName>
</protein>
<dbReference type="PANTHER" id="PTHR36699">
    <property type="entry name" value="LD-TRANSPEPTIDASE"/>
    <property type="match status" value="1"/>
</dbReference>
<feature type="domain" description="L,D-TPase catalytic" evidence="8">
    <location>
        <begin position="48"/>
        <end position="122"/>
    </location>
</feature>
<dbReference type="GO" id="GO:0004180">
    <property type="term" value="F:carboxypeptidase activity"/>
    <property type="evidence" value="ECO:0007669"/>
    <property type="project" value="UniProtKB-ARBA"/>
</dbReference>
<dbReference type="PANTHER" id="PTHR36699:SF1">
    <property type="entry name" value="L,D-TRANSPEPTIDASE YAFK-RELATED"/>
    <property type="match status" value="1"/>
</dbReference>
<dbReference type="STRING" id="290512.Paes_0084"/>
<dbReference type="GO" id="GO:0071555">
    <property type="term" value="P:cell wall organization"/>
    <property type="evidence" value="ECO:0007669"/>
    <property type="project" value="UniProtKB-UniRule"/>
</dbReference>
<dbReference type="SUPFAM" id="SSF141523">
    <property type="entry name" value="L,D-transpeptidase catalytic domain-like"/>
    <property type="match status" value="1"/>
</dbReference>
<reference evidence="9" key="1">
    <citation type="submission" date="2008-06" db="EMBL/GenBank/DDBJ databases">
        <title>Complete sequence of chromosome of Prosthecochloris aestuarii DSM 271.</title>
        <authorList>
            <consortium name="US DOE Joint Genome Institute"/>
            <person name="Lucas S."/>
            <person name="Copeland A."/>
            <person name="Lapidus A."/>
            <person name="Glavina del Rio T."/>
            <person name="Dalin E."/>
            <person name="Tice H."/>
            <person name="Bruce D."/>
            <person name="Goodwin L."/>
            <person name="Pitluck S."/>
            <person name="Schmutz J."/>
            <person name="Larimer F."/>
            <person name="Land M."/>
            <person name="Hauser L."/>
            <person name="Kyrpides N."/>
            <person name="Anderson I."/>
            <person name="Liu Z."/>
            <person name="Li T."/>
            <person name="Zhao F."/>
            <person name="Overmann J."/>
            <person name="Bryant D.A."/>
            <person name="Richardson P."/>
        </authorList>
    </citation>
    <scope>NUCLEOTIDE SEQUENCE [LARGE SCALE GENOMIC DNA]</scope>
    <source>
        <strain evidence="9">DSM 271</strain>
    </source>
</reference>
<keyword evidence="10" id="KW-1185">Reference proteome</keyword>
<evidence type="ECO:0000256" key="5">
    <source>
        <dbReference type="ARBA" id="ARBA00022984"/>
    </source>
</evidence>